<dbReference type="OrthoDB" id="1939479at2759"/>
<dbReference type="VEuPathDB" id="FungiDB:SPPG_07888"/>
<dbReference type="FunFam" id="3.40.395.10:FF:000001">
    <property type="entry name" value="Sentrin-specific protease 1"/>
    <property type="match status" value="1"/>
</dbReference>
<dbReference type="PANTHER" id="PTHR12606:SF141">
    <property type="entry name" value="GH15225P-RELATED"/>
    <property type="match status" value="1"/>
</dbReference>
<feature type="domain" description="Ubiquitin-like protease family profile" evidence="5">
    <location>
        <begin position="275"/>
        <end position="438"/>
    </location>
</feature>
<evidence type="ECO:0000313" key="7">
    <source>
        <dbReference type="Proteomes" id="UP000053201"/>
    </source>
</evidence>
<dbReference type="InterPro" id="IPR003653">
    <property type="entry name" value="Peptidase_C48_C"/>
</dbReference>
<evidence type="ECO:0000259" key="5">
    <source>
        <dbReference type="PROSITE" id="PS50600"/>
    </source>
</evidence>
<evidence type="ECO:0000256" key="3">
    <source>
        <dbReference type="ARBA" id="ARBA00022801"/>
    </source>
</evidence>
<sequence>MGAKRSRDSDVDGDVLPPSKFSIRSWCTFGGTRGEKSFSRGADSSSRSWTFGLLGGGDHVGCLWSAVRREKYTFSPVKTPSSLDAVCSLATAPNVFAETGKAPDGRDTVESRLWSAVRSQRKARHAAAHLKLIKSTMPQHYARIIGATIKPDTCENGSRNFAKRIRVRNGSQGPRVGKDRMLKALTERAKEALRLSGILLETKPETPVYADLVSKRNQIERDLQEFKDFAEDEWDEAFPRRTKPFAALSVEQEMQIESALAPGPGTAVVVSGFNVDMTKTDIRTLLDGNWLNDEVINFYGQLIMTRAKEDLARYPKLHCFNTFFYKYLTQNYGLVRKWTRKFDIFALDYVIMPVHLGNHWTCAVINFKRKRLEYYDSLHGGHSSIFKNLRHYLEQESKDKKKTTVDLSEWTEHVPKNVPVQLNGNDCGVFTCLFMEYTARERAFDFDGTHMPYFRKRIMCEILRKRLMID</sequence>
<evidence type="ECO:0000313" key="6">
    <source>
        <dbReference type="EMBL" id="KNC96676.1"/>
    </source>
</evidence>
<dbReference type="PROSITE" id="PS50600">
    <property type="entry name" value="ULP_PROTEASE"/>
    <property type="match status" value="1"/>
</dbReference>
<name>A0A0L0H731_SPIPD</name>
<gene>
    <name evidence="6" type="ORF">SPPG_07888</name>
</gene>
<dbReference type="EMBL" id="KQ257467">
    <property type="protein sequence ID" value="KNC96676.1"/>
    <property type="molecule type" value="Genomic_DNA"/>
</dbReference>
<comment type="similarity">
    <text evidence="1">Belongs to the peptidase C48 family.</text>
</comment>
<dbReference type="Proteomes" id="UP000053201">
    <property type="component" value="Unassembled WGS sequence"/>
</dbReference>
<dbReference type="OMA" id="HRQELYE"/>
<dbReference type="GO" id="GO:0060255">
    <property type="term" value="P:regulation of macromolecule metabolic process"/>
    <property type="evidence" value="ECO:0007669"/>
    <property type="project" value="UniProtKB-ARBA"/>
</dbReference>
<accession>A0A0L0H731</accession>
<evidence type="ECO:0000256" key="2">
    <source>
        <dbReference type="ARBA" id="ARBA00022670"/>
    </source>
</evidence>
<reference evidence="6 7" key="1">
    <citation type="submission" date="2009-08" db="EMBL/GenBank/DDBJ databases">
        <title>The Genome Sequence of Spizellomyces punctatus strain DAOM BR117.</title>
        <authorList>
            <consortium name="The Broad Institute Genome Sequencing Platform"/>
            <person name="Russ C."/>
            <person name="Cuomo C."/>
            <person name="Shea T."/>
            <person name="Young S.K."/>
            <person name="Zeng Q."/>
            <person name="Koehrsen M."/>
            <person name="Haas B."/>
            <person name="Borodovsky M."/>
            <person name="Guigo R."/>
            <person name="Alvarado L."/>
            <person name="Berlin A."/>
            <person name="Bochicchio J."/>
            <person name="Borenstein D."/>
            <person name="Chapman S."/>
            <person name="Chen Z."/>
            <person name="Engels R."/>
            <person name="Freedman E."/>
            <person name="Gellesch M."/>
            <person name="Goldberg J."/>
            <person name="Griggs A."/>
            <person name="Gujja S."/>
            <person name="Heiman D."/>
            <person name="Hepburn T."/>
            <person name="Howarth C."/>
            <person name="Jen D."/>
            <person name="Larson L."/>
            <person name="Lewis B."/>
            <person name="Mehta T."/>
            <person name="Park D."/>
            <person name="Pearson M."/>
            <person name="Roberts A."/>
            <person name="Saif S."/>
            <person name="Shenoy N."/>
            <person name="Sisk P."/>
            <person name="Stolte C."/>
            <person name="Sykes S."/>
            <person name="Thomson T."/>
            <person name="Walk T."/>
            <person name="White J."/>
            <person name="Yandava C."/>
            <person name="Burger G."/>
            <person name="Gray M.W."/>
            <person name="Holland P.W.H."/>
            <person name="King N."/>
            <person name="Lang F.B.F."/>
            <person name="Roger A.J."/>
            <person name="Ruiz-Trillo I."/>
            <person name="Lander E."/>
            <person name="Nusbaum C."/>
        </authorList>
    </citation>
    <scope>NUCLEOTIDE SEQUENCE [LARGE SCALE GENOMIC DNA]</scope>
    <source>
        <strain evidence="6 7">DAOM BR117</strain>
    </source>
</reference>
<dbReference type="SUPFAM" id="SSF54001">
    <property type="entry name" value="Cysteine proteinases"/>
    <property type="match status" value="1"/>
</dbReference>
<dbReference type="PANTHER" id="PTHR12606">
    <property type="entry name" value="SENTRIN/SUMO-SPECIFIC PROTEASE"/>
    <property type="match status" value="1"/>
</dbReference>
<dbReference type="InParanoid" id="A0A0L0H731"/>
<organism evidence="6 7">
    <name type="scientific">Spizellomyces punctatus (strain DAOM BR117)</name>
    <dbReference type="NCBI Taxonomy" id="645134"/>
    <lineage>
        <taxon>Eukaryota</taxon>
        <taxon>Fungi</taxon>
        <taxon>Fungi incertae sedis</taxon>
        <taxon>Chytridiomycota</taxon>
        <taxon>Chytridiomycota incertae sedis</taxon>
        <taxon>Chytridiomycetes</taxon>
        <taxon>Spizellomycetales</taxon>
        <taxon>Spizellomycetaceae</taxon>
        <taxon>Spizellomyces</taxon>
    </lineage>
</organism>
<keyword evidence="7" id="KW-1185">Reference proteome</keyword>
<dbReference type="GO" id="GO:0016926">
    <property type="term" value="P:protein desumoylation"/>
    <property type="evidence" value="ECO:0007669"/>
    <property type="project" value="TreeGrafter"/>
</dbReference>
<dbReference type="GO" id="GO:0005634">
    <property type="term" value="C:nucleus"/>
    <property type="evidence" value="ECO:0007669"/>
    <property type="project" value="TreeGrafter"/>
</dbReference>
<evidence type="ECO:0000256" key="1">
    <source>
        <dbReference type="ARBA" id="ARBA00005234"/>
    </source>
</evidence>
<dbReference type="AlphaFoldDB" id="A0A0L0H731"/>
<dbReference type="Gene3D" id="3.40.395.10">
    <property type="entry name" value="Adenoviral Proteinase, Chain A"/>
    <property type="match status" value="1"/>
</dbReference>
<protein>
    <recommendedName>
        <fullName evidence="5">Ubiquitin-like protease family profile domain-containing protein</fullName>
    </recommendedName>
</protein>
<dbReference type="GO" id="GO:0080090">
    <property type="term" value="P:regulation of primary metabolic process"/>
    <property type="evidence" value="ECO:0007669"/>
    <property type="project" value="UniProtKB-ARBA"/>
</dbReference>
<evidence type="ECO:0000256" key="4">
    <source>
        <dbReference type="ARBA" id="ARBA00022807"/>
    </source>
</evidence>
<dbReference type="STRING" id="645134.A0A0L0H731"/>
<proteinExistence type="inferred from homology"/>
<dbReference type="GO" id="GO:0016929">
    <property type="term" value="F:deSUMOylase activity"/>
    <property type="evidence" value="ECO:0007669"/>
    <property type="project" value="TreeGrafter"/>
</dbReference>
<dbReference type="RefSeq" id="XP_016604716.1">
    <property type="nucleotide sequence ID" value="XM_016756038.1"/>
</dbReference>
<dbReference type="GeneID" id="27691074"/>
<dbReference type="GO" id="GO:0006508">
    <property type="term" value="P:proteolysis"/>
    <property type="evidence" value="ECO:0007669"/>
    <property type="project" value="UniProtKB-KW"/>
</dbReference>
<keyword evidence="3" id="KW-0378">Hydrolase</keyword>
<dbReference type="eggNOG" id="KOG0778">
    <property type="taxonomic scope" value="Eukaryota"/>
</dbReference>
<keyword evidence="4" id="KW-0788">Thiol protease</keyword>
<keyword evidence="2" id="KW-0645">Protease</keyword>
<dbReference type="Pfam" id="PF02902">
    <property type="entry name" value="Peptidase_C48"/>
    <property type="match status" value="1"/>
</dbReference>
<dbReference type="InterPro" id="IPR038765">
    <property type="entry name" value="Papain-like_cys_pep_sf"/>
</dbReference>